<dbReference type="Proteomes" id="UP000473826">
    <property type="component" value="Unassembled WGS sequence"/>
</dbReference>
<gene>
    <name evidence="1" type="ORF">VHUM_03898</name>
</gene>
<sequence length="138" mass="15715">MKRYIPFDQRKHRAYVLAKYTHFFNEGQHEAKDIPHDFFQRATDELRQRWPDFEIVGAITDNRSEQEQKEKPHVIPSGIRNFGKLGPAELAHSRLLLGIGLPGLSPSPWRGLTMGLPFLNPGHSGGRQHNTIAKLGEP</sequence>
<protein>
    <submittedName>
        <fullName evidence="1">Uncharacterized protein</fullName>
    </submittedName>
</protein>
<proteinExistence type="predicted"/>
<keyword evidence="2" id="KW-1185">Reference proteome</keyword>
<comment type="caution">
    <text evidence="1">The sequence shown here is derived from an EMBL/GenBank/DDBJ whole genome shotgun (WGS) entry which is preliminary data.</text>
</comment>
<reference evidence="1 2" key="1">
    <citation type="journal article" date="2019" name="PLoS Genet.">
        <title>Convergent evolution of linked mating-type loci in basidiomycete fungi.</title>
        <authorList>
            <person name="Sun S."/>
            <person name="Coelho M.A."/>
            <person name="Heitman J."/>
            <person name="Nowrousian M."/>
        </authorList>
    </citation>
    <scope>NUCLEOTIDE SEQUENCE [LARGE SCALE GENOMIC DNA]</scope>
    <source>
        <strain evidence="1 2">CBS 4282</strain>
    </source>
</reference>
<evidence type="ECO:0000313" key="2">
    <source>
        <dbReference type="Proteomes" id="UP000473826"/>
    </source>
</evidence>
<dbReference type="EMBL" id="QKWK01000012">
    <property type="protein sequence ID" value="TXT05078.1"/>
    <property type="molecule type" value="Genomic_DNA"/>
</dbReference>
<accession>A0A7D8YVA2</accession>
<name>A0A7D8YVA2_VANHU</name>
<dbReference type="AlphaFoldDB" id="A0A7D8YVA2"/>
<evidence type="ECO:0000313" key="1">
    <source>
        <dbReference type="EMBL" id="TXT05078.1"/>
    </source>
</evidence>
<organism evidence="1 2">
    <name type="scientific">Vanrija humicola</name>
    <name type="common">Yeast</name>
    <name type="synonym">Cryptococcus humicola</name>
    <dbReference type="NCBI Taxonomy" id="5417"/>
    <lineage>
        <taxon>Eukaryota</taxon>
        <taxon>Fungi</taxon>
        <taxon>Dikarya</taxon>
        <taxon>Basidiomycota</taxon>
        <taxon>Agaricomycotina</taxon>
        <taxon>Tremellomycetes</taxon>
        <taxon>Trichosporonales</taxon>
        <taxon>Trichosporonaceae</taxon>
        <taxon>Vanrija</taxon>
    </lineage>
</organism>